<dbReference type="EMBL" id="CM042044">
    <property type="protein sequence ID" value="KAI3687180.1"/>
    <property type="molecule type" value="Genomic_DNA"/>
</dbReference>
<evidence type="ECO:0000313" key="1">
    <source>
        <dbReference type="EMBL" id="KAI3687180.1"/>
    </source>
</evidence>
<keyword evidence="2" id="KW-1185">Reference proteome</keyword>
<organism evidence="1 2">
    <name type="scientific">Smallanthus sonchifolius</name>
    <dbReference type="NCBI Taxonomy" id="185202"/>
    <lineage>
        <taxon>Eukaryota</taxon>
        <taxon>Viridiplantae</taxon>
        <taxon>Streptophyta</taxon>
        <taxon>Embryophyta</taxon>
        <taxon>Tracheophyta</taxon>
        <taxon>Spermatophyta</taxon>
        <taxon>Magnoliopsida</taxon>
        <taxon>eudicotyledons</taxon>
        <taxon>Gunneridae</taxon>
        <taxon>Pentapetalae</taxon>
        <taxon>asterids</taxon>
        <taxon>campanulids</taxon>
        <taxon>Asterales</taxon>
        <taxon>Asteraceae</taxon>
        <taxon>Asteroideae</taxon>
        <taxon>Heliantheae alliance</taxon>
        <taxon>Millerieae</taxon>
        <taxon>Smallanthus</taxon>
    </lineage>
</organism>
<reference evidence="2" key="1">
    <citation type="journal article" date="2022" name="Mol. Ecol. Resour.">
        <title>The genomes of chicory, endive, great burdock and yacon provide insights into Asteraceae palaeo-polyploidization history and plant inulin production.</title>
        <authorList>
            <person name="Fan W."/>
            <person name="Wang S."/>
            <person name="Wang H."/>
            <person name="Wang A."/>
            <person name="Jiang F."/>
            <person name="Liu H."/>
            <person name="Zhao H."/>
            <person name="Xu D."/>
            <person name="Zhang Y."/>
        </authorList>
    </citation>
    <scope>NUCLEOTIDE SEQUENCE [LARGE SCALE GENOMIC DNA]</scope>
    <source>
        <strain evidence="2">cv. Yunnan</strain>
    </source>
</reference>
<protein>
    <submittedName>
        <fullName evidence="1">Uncharacterized protein</fullName>
    </submittedName>
</protein>
<evidence type="ECO:0000313" key="2">
    <source>
        <dbReference type="Proteomes" id="UP001056120"/>
    </source>
</evidence>
<comment type="caution">
    <text evidence="1">The sequence shown here is derived from an EMBL/GenBank/DDBJ whole genome shotgun (WGS) entry which is preliminary data.</text>
</comment>
<reference evidence="1 2" key="2">
    <citation type="journal article" date="2022" name="Mol. Ecol. Resour.">
        <title>The genomes of chicory, endive, great burdock and yacon provide insights into Asteraceae paleo-polyploidization history and plant inulin production.</title>
        <authorList>
            <person name="Fan W."/>
            <person name="Wang S."/>
            <person name="Wang H."/>
            <person name="Wang A."/>
            <person name="Jiang F."/>
            <person name="Liu H."/>
            <person name="Zhao H."/>
            <person name="Xu D."/>
            <person name="Zhang Y."/>
        </authorList>
    </citation>
    <scope>NUCLEOTIDE SEQUENCE [LARGE SCALE GENOMIC DNA]</scope>
    <source>
        <strain evidence="2">cv. Yunnan</strain>
        <tissue evidence="1">Leaves</tissue>
    </source>
</reference>
<proteinExistence type="predicted"/>
<gene>
    <name evidence="1" type="ORF">L1987_80873</name>
</gene>
<accession>A0ACB8YQ44</accession>
<sequence>MAPSTDVVILERLNDILKIKLDGTSFLKWYYNLRKVLGYNKKMHVLKFPVPEQPPRNAGKFERYHQDYNKDPSYSLMTYIKDEVGRIRIMP</sequence>
<name>A0ACB8YQ44_9ASTR</name>
<dbReference type="Proteomes" id="UP001056120">
    <property type="component" value="Linkage Group LG27"/>
</dbReference>